<dbReference type="GO" id="GO:0006950">
    <property type="term" value="P:response to stress"/>
    <property type="evidence" value="ECO:0007669"/>
    <property type="project" value="TreeGrafter"/>
</dbReference>
<evidence type="ECO:0000313" key="2">
    <source>
        <dbReference type="EMBL" id="RJG54546.1"/>
    </source>
</evidence>
<dbReference type="SUPFAM" id="SSF46785">
    <property type="entry name" value="Winged helix' DNA-binding domain"/>
    <property type="match status" value="1"/>
</dbReference>
<evidence type="ECO:0000259" key="1">
    <source>
        <dbReference type="PROSITE" id="PS50995"/>
    </source>
</evidence>
<reference evidence="2 3" key="1">
    <citation type="submission" date="2018-08" db="EMBL/GenBank/DDBJ databases">
        <title>Sphingobium sp. EO9.</title>
        <authorList>
            <person name="Park Y."/>
            <person name="Kim K.H."/>
            <person name="Jeon C.O."/>
        </authorList>
    </citation>
    <scope>NUCLEOTIDE SEQUENCE [LARGE SCALE GENOMIC DNA]</scope>
    <source>
        <strain evidence="2 3">EO9</strain>
    </source>
</reference>
<comment type="caution">
    <text evidence="2">The sequence shown here is derived from an EMBL/GenBank/DDBJ whole genome shotgun (WGS) entry which is preliminary data.</text>
</comment>
<dbReference type="Gene3D" id="1.10.10.10">
    <property type="entry name" value="Winged helix-like DNA-binding domain superfamily/Winged helix DNA-binding domain"/>
    <property type="match status" value="1"/>
</dbReference>
<proteinExistence type="predicted"/>
<dbReference type="PANTHER" id="PTHR33164">
    <property type="entry name" value="TRANSCRIPTIONAL REGULATOR, MARR FAMILY"/>
    <property type="match status" value="1"/>
</dbReference>
<gene>
    <name evidence="2" type="ORF">D0Z70_11615</name>
</gene>
<dbReference type="Pfam" id="PF12802">
    <property type="entry name" value="MarR_2"/>
    <property type="match status" value="1"/>
</dbReference>
<dbReference type="RefSeq" id="WP_119746554.1">
    <property type="nucleotide sequence ID" value="NZ_QVRA01000009.1"/>
</dbReference>
<accession>A0A418YS40</accession>
<organism evidence="2 3">
    <name type="scientific">Sphingobium terrigena</name>
    <dbReference type="NCBI Taxonomy" id="2304063"/>
    <lineage>
        <taxon>Bacteria</taxon>
        <taxon>Pseudomonadati</taxon>
        <taxon>Pseudomonadota</taxon>
        <taxon>Alphaproteobacteria</taxon>
        <taxon>Sphingomonadales</taxon>
        <taxon>Sphingomonadaceae</taxon>
        <taxon>Sphingobium</taxon>
    </lineage>
</organism>
<dbReference type="EMBL" id="QVRA01000009">
    <property type="protein sequence ID" value="RJG54546.1"/>
    <property type="molecule type" value="Genomic_DNA"/>
</dbReference>
<sequence>MKQGADLRGLVGYQVQRAHLVIDTDARAAMAAHDLSPAKLTALILIRDNPGCDQTALGRALSINRSSAMKLVNILAERGLVERRPGRDLRTNALWLTAEGQAQVPVMVDALRVSDARMTARLSAEEVRTLNGLLRKLGPAPRAASAD</sequence>
<dbReference type="PRINTS" id="PR00598">
    <property type="entry name" value="HTHMARR"/>
</dbReference>
<evidence type="ECO:0000313" key="3">
    <source>
        <dbReference type="Proteomes" id="UP000283469"/>
    </source>
</evidence>
<dbReference type="InterPro" id="IPR039422">
    <property type="entry name" value="MarR/SlyA-like"/>
</dbReference>
<dbReference type="OrthoDB" id="8256382at2"/>
<dbReference type="InterPro" id="IPR036390">
    <property type="entry name" value="WH_DNA-bd_sf"/>
</dbReference>
<dbReference type="GO" id="GO:0003700">
    <property type="term" value="F:DNA-binding transcription factor activity"/>
    <property type="evidence" value="ECO:0007669"/>
    <property type="project" value="InterPro"/>
</dbReference>
<dbReference type="SMART" id="SM00347">
    <property type="entry name" value="HTH_MARR"/>
    <property type="match status" value="1"/>
</dbReference>
<keyword evidence="3" id="KW-1185">Reference proteome</keyword>
<dbReference type="InterPro" id="IPR000835">
    <property type="entry name" value="HTH_MarR-typ"/>
</dbReference>
<feature type="domain" description="HTH marR-type" evidence="1">
    <location>
        <begin position="8"/>
        <end position="139"/>
    </location>
</feature>
<name>A0A418YS40_9SPHN</name>
<protein>
    <submittedName>
        <fullName evidence="2">MarR family transcriptional regulator</fullName>
    </submittedName>
</protein>
<dbReference type="PANTHER" id="PTHR33164:SF57">
    <property type="entry name" value="MARR-FAMILY TRANSCRIPTIONAL REGULATOR"/>
    <property type="match status" value="1"/>
</dbReference>
<dbReference type="PROSITE" id="PS50995">
    <property type="entry name" value="HTH_MARR_2"/>
    <property type="match status" value="1"/>
</dbReference>
<dbReference type="InterPro" id="IPR036388">
    <property type="entry name" value="WH-like_DNA-bd_sf"/>
</dbReference>
<dbReference type="AlphaFoldDB" id="A0A418YS40"/>
<dbReference type="Proteomes" id="UP000283469">
    <property type="component" value="Unassembled WGS sequence"/>
</dbReference>